<gene>
    <name evidence="4" type="ORF">UFOPK2806_01662</name>
    <name evidence="5" type="ORF">UFOPK3417_01674</name>
    <name evidence="6" type="ORF">UFOPK4306_02051</name>
</gene>
<accession>A0A6J7EKJ2</accession>
<dbReference type="Gene3D" id="3.40.50.1820">
    <property type="entry name" value="alpha/beta hydrolase"/>
    <property type="match status" value="1"/>
</dbReference>
<dbReference type="GO" id="GO:0003847">
    <property type="term" value="F:1-alkyl-2-acetylglycerophosphocholine esterase activity"/>
    <property type="evidence" value="ECO:0007669"/>
    <property type="project" value="TreeGrafter"/>
</dbReference>
<keyword evidence="3" id="KW-0443">Lipid metabolism</keyword>
<dbReference type="PANTHER" id="PTHR10272">
    <property type="entry name" value="PLATELET-ACTIVATING FACTOR ACETYLHYDROLASE"/>
    <property type="match status" value="1"/>
</dbReference>
<organism evidence="5">
    <name type="scientific">freshwater metagenome</name>
    <dbReference type="NCBI Taxonomy" id="449393"/>
    <lineage>
        <taxon>unclassified sequences</taxon>
        <taxon>metagenomes</taxon>
        <taxon>ecological metagenomes</taxon>
    </lineage>
</organism>
<dbReference type="Pfam" id="PF03403">
    <property type="entry name" value="PAF-AH_p_II"/>
    <property type="match status" value="1"/>
</dbReference>
<dbReference type="GO" id="GO:0016042">
    <property type="term" value="P:lipid catabolic process"/>
    <property type="evidence" value="ECO:0007669"/>
    <property type="project" value="UniProtKB-KW"/>
</dbReference>
<protein>
    <submittedName>
        <fullName evidence="5">Unannotated protein</fullName>
    </submittedName>
</protein>
<dbReference type="InterPro" id="IPR029058">
    <property type="entry name" value="AB_hydrolase_fold"/>
</dbReference>
<name>A0A6J7EKJ2_9ZZZZ</name>
<sequence>MLRRILILFAALAAPLAAGACGDDRKGTIEPDRFDLRGPHAVGVTTLNLGDRQVEVYYPVDAMSVSGRPTDSYEAADAFPEAFRAMVPPAMNGSFDVGAVRDASGSGKGPFPVVIYSHGFGGYRQVATFYLAHLASWGFVVASTDHLERGIVALASGKLDNANKGIDLDDVSRTIALLRAEGASSTSPLEGTVNADLVGIAGHSAGAQTALRAAGSNGDIDAFVSISGGLSLMGEPSPPMPTKPALVVAGADDQVVIASKSAALFAALGSPKYHVEIENAGHNSFTDSCPVILERGGLESLRPMLGTLIDLAQDGCNAGQADPYAVQLVLGHYSTAFFLTYLTGEDHRATLLAGPPASVGSLSLSVLAHA</sequence>
<dbReference type="PANTHER" id="PTHR10272:SF0">
    <property type="entry name" value="PLATELET-ACTIVATING FACTOR ACETYLHYDROLASE"/>
    <property type="match status" value="1"/>
</dbReference>
<dbReference type="AlphaFoldDB" id="A0A6J7EKJ2"/>
<keyword evidence="1" id="KW-0378">Hydrolase</keyword>
<dbReference type="EMBL" id="CAEZYY010000024">
    <property type="protein sequence ID" value="CAB4761088.1"/>
    <property type="molecule type" value="Genomic_DNA"/>
</dbReference>
<dbReference type="EMBL" id="CAFBLR010000200">
    <property type="protein sequence ID" value="CAB4884072.1"/>
    <property type="molecule type" value="Genomic_DNA"/>
</dbReference>
<dbReference type="PROSITE" id="PS51257">
    <property type="entry name" value="PROKAR_LIPOPROTEIN"/>
    <property type="match status" value="1"/>
</dbReference>
<dbReference type="EMBL" id="CAFBQP010000097">
    <property type="protein sequence ID" value="CAB5067349.1"/>
    <property type="molecule type" value="Genomic_DNA"/>
</dbReference>
<evidence type="ECO:0000313" key="4">
    <source>
        <dbReference type="EMBL" id="CAB4761088.1"/>
    </source>
</evidence>
<evidence type="ECO:0000256" key="1">
    <source>
        <dbReference type="ARBA" id="ARBA00022801"/>
    </source>
</evidence>
<keyword evidence="2" id="KW-0442">Lipid degradation</keyword>
<evidence type="ECO:0000256" key="2">
    <source>
        <dbReference type="ARBA" id="ARBA00022963"/>
    </source>
</evidence>
<evidence type="ECO:0000313" key="6">
    <source>
        <dbReference type="EMBL" id="CAB5067349.1"/>
    </source>
</evidence>
<proteinExistence type="predicted"/>
<evidence type="ECO:0000313" key="5">
    <source>
        <dbReference type="EMBL" id="CAB4884072.1"/>
    </source>
</evidence>
<reference evidence="5" key="1">
    <citation type="submission" date="2020-05" db="EMBL/GenBank/DDBJ databases">
        <authorList>
            <person name="Chiriac C."/>
            <person name="Salcher M."/>
            <person name="Ghai R."/>
            <person name="Kavagutti S V."/>
        </authorList>
    </citation>
    <scope>NUCLEOTIDE SEQUENCE</scope>
</reference>
<dbReference type="SUPFAM" id="SSF53474">
    <property type="entry name" value="alpha/beta-Hydrolases"/>
    <property type="match status" value="1"/>
</dbReference>
<evidence type="ECO:0000256" key="3">
    <source>
        <dbReference type="ARBA" id="ARBA00023098"/>
    </source>
</evidence>